<gene>
    <name evidence="1" type="ORF">CUV01_01820</name>
</gene>
<evidence type="ECO:0000313" key="2">
    <source>
        <dbReference type="Proteomes" id="UP000233742"/>
    </source>
</evidence>
<sequence>MKEIFLETRLEASPSRIWAEVNRPQLLRYVARPLVMVKPHDPSAVAERWHSRVYVVGLYLFGVLPFGRQVIGLSRPVAARRAGRAAISAG</sequence>
<dbReference type="EMBL" id="CP025408">
    <property type="protein sequence ID" value="AUH32299.1"/>
    <property type="molecule type" value="Genomic_DNA"/>
</dbReference>
<dbReference type="Proteomes" id="UP000233742">
    <property type="component" value="Chromosome"/>
</dbReference>
<name>A0A2K9EDD3_9RHOB</name>
<keyword evidence="2" id="KW-1185">Reference proteome</keyword>
<dbReference type="RefSeq" id="WP_101458977.1">
    <property type="nucleotide sequence ID" value="NZ_CP025408.1"/>
</dbReference>
<dbReference type="AlphaFoldDB" id="A0A2K9EDD3"/>
<protein>
    <submittedName>
        <fullName evidence="1">Uncharacterized protein</fullName>
    </submittedName>
</protein>
<accession>A0A2K9EDD3</accession>
<organism evidence="1 2">
    <name type="scientific">Paracoccus tegillarcae</name>
    <dbReference type="NCBI Taxonomy" id="1529068"/>
    <lineage>
        <taxon>Bacteria</taxon>
        <taxon>Pseudomonadati</taxon>
        <taxon>Pseudomonadota</taxon>
        <taxon>Alphaproteobacteria</taxon>
        <taxon>Rhodobacterales</taxon>
        <taxon>Paracoccaceae</taxon>
        <taxon>Paracoccus</taxon>
    </lineage>
</organism>
<dbReference type="KEGG" id="paro:CUV01_01820"/>
<reference evidence="1 2" key="1">
    <citation type="submission" date="2017-12" db="EMBL/GenBank/DDBJ databases">
        <authorList>
            <person name="Hurst M.R.H."/>
        </authorList>
    </citation>
    <scope>NUCLEOTIDE SEQUENCE [LARGE SCALE GENOMIC DNA]</scope>
    <source>
        <strain evidence="1 2">BM15</strain>
    </source>
</reference>
<evidence type="ECO:0000313" key="1">
    <source>
        <dbReference type="EMBL" id="AUH32299.1"/>
    </source>
</evidence>
<proteinExistence type="predicted"/>